<dbReference type="Pfam" id="PF07690">
    <property type="entry name" value="MFS_1"/>
    <property type="match status" value="1"/>
</dbReference>
<feature type="transmembrane region" description="Helical" evidence="5">
    <location>
        <begin position="285"/>
        <end position="304"/>
    </location>
</feature>
<feature type="transmembrane region" description="Helical" evidence="5">
    <location>
        <begin position="426"/>
        <end position="447"/>
    </location>
</feature>
<dbReference type="AlphaFoldDB" id="A0A239WE19"/>
<evidence type="ECO:0000313" key="8">
    <source>
        <dbReference type="Proteomes" id="UP000215332"/>
    </source>
</evidence>
<feature type="transmembrane region" description="Helical" evidence="5">
    <location>
        <begin position="313"/>
        <end position="337"/>
    </location>
</feature>
<evidence type="ECO:0000259" key="6">
    <source>
        <dbReference type="PROSITE" id="PS50850"/>
    </source>
</evidence>
<keyword evidence="4 5" id="KW-0472">Membrane</keyword>
<comment type="subcellular location">
    <subcellularLocation>
        <location evidence="1">Cell membrane</location>
        <topology evidence="1">Multi-pass membrane protein</topology>
    </subcellularLocation>
</comment>
<dbReference type="PANTHER" id="PTHR23501">
    <property type="entry name" value="MAJOR FACILITATOR SUPERFAMILY"/>
    <property type="match status" value="1"/>
</dbReference>
<feature type="transmembrane region" description="Helical" evidence="5">
    <location>
        <begin position="160"/>
        <end position="183"/>
    </location>
</feature>
<keyword evidence="3 5" id="KW-1133">Transmembrane helix</keyword>
<dbReference type="KEGG" id="cgrn:4412665_00779"/>
<evidence type="ECO:0000256" key="2">
    <source>
        <dbReference type="ARBA" id="ARBA00022692"/>
    </source>
</evidence>
<feature type="domain" description="Major facilitator superfamily (MFS) profile" evidence="6">
    <location>
        <begin position="10"/>
        <end position="451"/>
    </location>
</feature>
<dbReference type="GO" id="GO:0022857">
    <property type="term" value="F:transmembrane transporter activity"/>
    <property type="evidence" value="ECO:0007669"/>
    <property type="project" value="InterPro"/>
</dbReference>
<protein>
    <submittedName>
        <fullName evidence="7">MFS transport protein AraJ</fullName>
    </submittedName>
</protein>
<feature type="transmembrane region" description="Helical" evidence="5">
    <location>
        <begin position="134"/>
        <end position="154"/>
    </location>
</feature>
<dbReference type="Gene3D" id="1.20.1250.20">
    <property type="entry name" value="MFS general substrate transporter like domains"/>
    <property type="match status" value="1"/>
</dbReference>
<dbReference type="PROSITE" id="PS50850">
    <property type="entry name" value="MFS"/>
    <property type="match status" value="1"/>
</dbReference>
<feature type="transmembrane region" description="Helical" evidence="5">
    <location>
        <begin position="195"/>
        <end position="213"/>
    </location>
</feature>
<name>A0A239WE19_9ACTN</name>
<dbReference type="EMBL" id="LT906441">
    <property type="protein sequence ID" value="SNV32336.1"/>
    <property type="molecule type" value="Genomic_DNA"/>
</dbReference>
<keyword evidence="2 5" id="KW-0812">Transmembrane</keyword>
<dbReference type="SUPFAM" id="SSF103473">
    <property type="entry name" value="MFS general substrate transporter"/>
    <property type="match status" value="1"/>
</dbReference>
<feature type="transmembrane region" description="Helical" evidence="5">
    <location>
        <begin position="249"/>
        <end position="265"/>
    </location>
</feature>
<feature type="transmembrane region" description="Helical" evidence="5">
    <location>
        <begin position="219"/>
        <end position="237"/>
    </location>
</feature>
<dbReference type="InterPro" id="IPR011701">
    <property type="entry name" value="MFS"/>
</dbReference>
<feature type="transmembrane region" description="Helical" evidence="5">
    <location>
        <begin position="391"/>
        <end position="414"/>
    </location>
</feature>
<feature type="transmembrane region" description="Helical" evidence="5">
    <location>
        <begin position="349"/>
        <end position="371"/>
    </location>
</feature>
<accession>A0A239WE19</accession>
<dbReference type="eggNOG" id="COG2814">
    <property type="taxonomic scope" value="Bacteria"/>
</dbReference>
<evidence type="ECO:0000256" key="4">
    <source>
        <dbReference type="ARBA" id="ARBA00023136"/>
    </source>
</evidence>
<feature type="transmembrane region" description="Helical" evidence="5">
    <location>
        <begin position="45"/>
        <end position="67"/>
    </location>
</feature>
<reference evidence="7 8" key="1">
    <citation type="submission" date="2017-06" db="EMBL/GenBank/DDBJ databases">
        <authorList>
            <consortium name="Pathogen Informatics"/>
        </authorList>
    </citation>
    <scope>NUCLEOTIDE SEQUENCE [LARGE SCALE GENOMIC DNA]</scope>
    <source>
        <strain evidence="7 8">NCTC11865</strain>
    </source>
</reference>
<dbReference type="InterPro" id="IPR020846">
    <property type="entry name" value="MFS_dom"/>
</dbReference>
<dbReference type="PANTHER" id="PTHR23501:SF154">
    <property type="entry name" value="MULTIDRUG-EFFLUX TRANSPORTER RV1634-RELATED"/>
    <property type="match status" value="1"/>
</dbReference>
<gene>
    <name evidence="7" type="ORF">SAMEA4412665_00779</name>
</gene>
<evidence type="ECO:0000256" key="5">
    <source>
        <dbReference type="SAM" id="Phobius"/>
    </source>
</evidence>
<feature type="transmembrane region" description="Helical" evidence="5">
    <location>
        <begin position="107"/>
        <end position="127"/>
    </location>
</feature>
<proteinExistence type="predicted"/>
<dbReference type="InterPro" id="IPR036259">
    <property type="entry name" value="MFS_trans_sf"/>
</dbReference>
<evidence type="ECO:0000256" key="3">
    <source>
        <dbReference type="ARBA" id="ARBA00022989"/>
    </source>
</evidence>
<evidence type="ECO:0000313" key="7">
    <source>
        <dbReference type="EMBL" id="SNV32336.1"/>
    </source>
</evidence>
<evidence type="ECO:0000256" key="1">
    <source>
        <dbReference type="ARBA" id="ARBA00004651"/>
    </source>
</evidence>
<feature type="transmembrane region" description="Helical" evidence="5">
    <location>
        <begin position="79"/>
        <end position="101"/>
    </location>
</feature>
<dbReference type="GO" id="GO:0005886">
    <property type="term" value="C:plasma membrane"/>
    <property type="evidence" value="ECO:0007669"/>
    <property type="project" value="UniProtKB-SubCell"/>
</dbReference>
<organism evidence="7 8">
    <name type="scientific">Cutibacterium granulosum</name>
    <dbReference type="NCBI Taxonomy" id="33011"/>
    <lineage>
        <taxon>Bacteria</taxon>
        <taxon>Bacillati</taxon>
        <taxon>Actinomycetota</taxon>
        <taxon>Actinomycetes</taxon>
        <taxon>Propionibacteriales</taxon>
        <taxon>Propionibacteriaceae</taxon>
        <taxon>Cutibacterium</taxon>
    </lineage>
</organism>
<sequence>MTMKKNSLVLAICIIVLELIGGMQTYLTQLILPIMAADLDAQDMYGVITGVGSLSTMVGLPIGATFLRRCRLPRILLTATAALIVGAIISATAPTIWVFLIGRAIRGFAGACLAMTSIGAVAVGLTGRARQLTLAFNSASWIIASIVGPSYAAWVTHLLSWRWAMLCYLPFLLAARIVIAENLDADQHSDDSPMPLKATGLIAIGITLIIVPVPSPWKYVLMIAGFLILGWVAIISMPPHTFTTGGIRLHALAGLFFLTGAYYSANELVTLSYHDLFGGDAKDLGYIILGGGLGWAITGVLAGLKPTKNPRHYLIRIGVGVGLIITASTLITIALATRMAGLPPFQAMMVLWISAGIGMGVVYLDVLSTLFEDPIVPDGIPIEAIAGSSVIVENLASAMFVPLLTSLVAVAFPQHGTSTPITPPRWPYALSWGLVAVLAVIALSYLIRSGHSEKAAWLAKPAEADQSDRAAQAQPSVR</sequence>
<dbReference type="Proteomes" id="UP000215332">
    <property type="component" value="Chromosome 1"/>
</dbReference>